<organism evidence="1 2">
    <name type="scientific">Haliscomenobacter hydrossis (strain ATCC 27775 / DSM 1100 / LMG 10767 / O)</name>
    <dbReference type="NCBI Taxonomy" id="760192"/>
    <lineage>
        <taxon>Bacteria</taxon>
        <taxon>Pseudomonadati</taxon>
        <taxon>Bacteroidota</taxon>
        <taxon>Saprospiria</taxon>
        <taxon>Saprospirales</taxon>
        <taxon>Haliscomenobacteraceae</taxon>
        <taxon>Haliscomenobacter</taxon>
    </lineage>
</organism>
<proteinExistence type="predicted"/>
<name>F4L5N1_HALH1</name>
<dbReference type="HOGENOM" id="CLU_640559_0_0_10"/>
<dbReference type="Proteomes" id="UP000008461">
    <property type="component" value="Chromosome"/>
</dbReference>
<reference key="2">
    <citation type="submission" date="2011-04" db="EMBL/GenBank/DDBJ databases">
        <title>Complete sequence of chromosome of Haliscomenobacter hydrossis DSM 1100.</title>
        <authorList>
            <consortium name="US DOE Joint Genome Institute (JGI-PGF)"/>
            <person name="Lucas S."/>
            <person name="Han J."/>
            <person name="Lapidus A."/>
            <person name="Bruce D."/>
            <person name="Goodwin L."/>
            <person name="Pitluck S."/>
            <person name="Peters L."/>
            <person name="Kyrpides N."/>
            <person name="Mavromatis K."/>
            <person name="Ivanova N."/>
            <person name="Ovchinnikova G."/>
            <person name="Pagani I."/>
            <person name="Daligault H."/>
            <person name="Detter J.C."/>
            <person name="Han C."/>
            <person name="Land M."/>
            <person name="Hauser L."/>
            <person name="Markowitz V."/>
            <person name="Cheng J.-F."/>
            <person name="Hugenholtz P."/>
            <person name="Woyke T."/>
            <person name="Wu D."/>
            <person name="Verbarg S."/>
            <person name="Frueling A."/>
            <person name="Brambilla E."/>
            <person name="Klenk H.-P."/>
            <person name="Eisen J.A."/>
        </authorList>
    </citation>
    <scope>NUCLEOTIDE SEQUENCE</scope>
    <source>
        <strain>DSM 1100</strain>
    </source>
</reference>
<keyword evidence="2" id="KW-1185">Reference proteome</keyword>
<reference evidence="1 2" key="1">
    <citation type="journal article" date="2011" name="Stand. Genomic Sci.">
        <title>Complete genome sequence of Haliscomenobacter hydrossis type strain (O).</title>
        <authorList>
            <consortium name="US DOE Joint Genome Institute (JGI-PGF)"/>
            <person name="Daligault H."/>
            <person name="Lapidus A."/>
            <person name="Zeytun A."/>
            <person name="Nolan M."/>
            <person name="Lucas S."/>
            <person name="Del Rio T.G."/>
            <person name="Tice H."/>
            <person name="Cheng J.F."/>
            <person name="Tapia R."/>
            <person name="Han C."/>
            <person name="Goodwin L."/>
            <person name="Pitluck S."/>
            <person name="Liolios K."/>
            <person name="Pagani I."/>
            <person name="Ivanova N."/>
            <person name="Huntemann M."/>
            <person name="Mavromatis K."/>
            <person name="Mikhailova N."/>
            <person name="Pati A."/>
            <person name="Chen A."/>
            <person name="Palaniappan K."/>
            <person name="Land M."/>
            <person name="Hauser L."/>
            <person name="Brambilla E.M."/>
            <person name="Rohde M."/>
            <person name="Verbarg S."/>
            <person name="Goker M."/>
            <person name="Bristow J."/>
            <person name="Eisen J.A."/>
            <person name="Markowitz V."/>
            <person name="Hugenholtz P."/>
            <person name="Kyrpides N.C."/>
            <person name="Klenk H.P."/>
            <person name="Woyke T."/>
        </authorList>
    </citation>
    <scope>NUCLEOTIDE SEQUENCE [LARGE SCALE GENOMIC DNA]</scope>
    <source>
        <strain evidence="2">ATCC 27775 / DSM 1100 / LMG 10767 / O</strain>
    </source>
</reference>
<dbReference type="KEGG" id="hhy:Halhy_4018"/>
<evidence type="ECO:0000313" key="2">
    <source>
        <dbReference type="Proteomes" id="UP000008461"/>
    </source>
</evidence>
<sequence>MNHFKSVVSMLSICCLLDIKVAADPIDTVLSAGKVVMVTPEKLLTQPQDSLSEDEINLVVNNLANEDYFGHQVQTDEVAYLVKESIVLFANHGFAVFQFKPYYLMQNFGKGKASQEEVIELVNDLHNYSGPFLFFQYSMSTAGQIELELFINWADTYPELADDDKQNLHDLLLSTFIDEADGVVNRLTKATALAISRFNFSLSNPPNFKISSTMPSATYFKGLLAKAALVTQFQTFSKVAEQKTNVSIYFYVFNSPWLYFNVKGVIDGDGKKGVTRLFKNKAELLDNNHITPYNEIPLTDADAIFKTGKYLLSIGIADIYIDPSHNYLANGKSIADAKQQPDPQFQKFASIEAIQTIIHECFAHGLKYLNNANVEGDLKAEHKAYHGAATPYSPGSWEVLQERSSDRYKNSPMLSVLLQLIKIHGYKL</sequence>
<gene>
    <name evidence="1" type="ordered locus">Halhy_4018</name>
</gene>
<dbReference type="AlphaFoldDB" id="F4L5N1"/>
<evidence type="ECO:0000313" key="1">
    <source>
        <dbReference type="EMBL" id="AEE51866.1"/>
    </source>
</evidence>
<dbReference type="EMBL" id="CP002691">
    <property type="protein sequence ID" value="AEE51866.1"/>
    <property type="molecule type" value="Genomic_DNA"/>
</dbReference>
<accession>F4L5N1</accession>
<dbReference type="RefSeq" id="WP_013766404.1">
    <property type="nucleotide sequence ID" value="NC_015510.1"/>
</dbReference>
<protein>
    <submittedName>
        <fullName evidence="1">Uncharacterized protein</fullName>
    </submittedName>
</protein>
<dbReference type="STRING" id="760192.Halhy_4018"/>